<reference evidence="2 3" key="1">
    <citation type="journal article" date="2012" name="Genome Biol.">
        <title>Genome and low-iron response of an oceanic diatom adapted to chronic iron limitation.</title>
        <authorList>
            <person name="Lommer M."/>
            <person name="Specht M."/>
            <person name="Roy A.S."/>
            <person name="Kraemer L."/>
            <person name="Andreson R."/>
            <person name="Gutowska M.A."/>
            <person name="Wolf J."/>
            <person name="Bergner S.V."/>
            <person name="Schilhabel M.B."/>
            <person name="Klostermeier U.C."/>
            <person name="Beiko R.G."/>
            <person name="Rosenstiel P."/>
            <person name="Hippler M."/>
            <person name="Laroche J."/>
        </authorList>
    </citation>
    <scope>NUCLEOTIDE SEQUENCE [LARGE SCALE GENOMIC DNA]</scope>
    <source>
        <strain evidence="2 3">CCMP1005</strain>
    </source>
</reference>
<dbReference type="EMBL" id="AGNL01049756">
    <property type="protein sequence ID" value="EJK44390.1"/>
    <property type="molecule type" value="Genomic_DNA"/>
</dbReference>
<proteinExistence type="predicted"/>
<accession>K0QZ84</accession>
<keyword evidence="3" id="KW-1185">Reference proteome</keyword>
<name>K0QZ84_THAOC</name>
<dbReference type="OrthoDB" id="189875at2759"/>
<evidence type="ECO:0000256" key="1">
    <source>
        <dbReference type="SAM" id="SignalP"/>
    </source>
</evidence>
<gene>
    <name evidence="2" type="ORF">THAOC_37072</name>
</gene>
<evidence type="ECO:0000313" key="2">
    <source>
        <dbReference type="EMBL" id="EJK44390.1"/>
    </source>
</evidence>
<dbReference type="InterPro" id="IPR036865">
    <property type="entry name" value="CRAL-TRIO_dom_sf"/>
</dbReference>
<organism evidence="2 3">
    <name type="scientific">Thalassiosira oceanica</name>
    <name type="common">Marine diatom</name>
    <dbReference type="NCBI Taxonomy" id="159749"/>
    <lineage>
        <taxon>Eukaryota</taxon>
        <taxon>Sar</taxon>
        <taxon>Stramenopiles</taxon>
        <taxon>Ochrophyta</taxon>
        <taxon>Bacillariophyta</taxon>
        <taxon>Coscinodiscophyceae</taxon>
        <taxon>Thalassiosirophycidae</taxon>
        <taxon>Thalassiosirales</taxon>
        <taxon>Thalassiosiraceae</taxon>
        <taxon>Thalassiosira</taxon>
    </lineage>
</organism>
<sequence length="326" mass="35447">MKIEIVLIPFVLLSAGGSSLPIATQALRPATANWWFKSKRAAAAVAQQQDKALPRLAFTPKELVAIRNTYDKVLKENGGNVGEKISLRALAVTVLASNLDVAKAARKYAKFLRAVGDCGVERMDFVDGAVEELTKDPRIVREFRQSYKLCGADHGGGSIMWIHGEGVDPEREASSVRAGILYWLAVHADAVSMREGITLIIDASKLGPATKRGNEGKLQRVNQSYPLRPRSMMICGAPLPVRVFLNSLFRATSVFTGDENLLRQIRFEPVERVVREHIPTSSAPRDLGGRGGGVENIEKWVKDRVLSIPVPSLAVANSIGSVAGRS</sequence>
<protein>
    <recommendedName>
        <fullName evidence="4">CRAL-TRIO domain-containing protein</fullName>
    </recommendedName>
</protein>
<comment type="caution">
    <text evidence="2">The sequence shown here is derived from an EMBL/GenBank/DDBJ whole genome shotgun (WGS) entry which is preliminary data.</text>
</comment>
<evidence type="ECO:0008006" key="4">
    <source>
        <dbReference type="Google" id="ProtNLM"/>
    </source>
</evidence>
<dbReference type="Proteomes" id="UP000266841">
    <property type="component" value="Unassembled WGS sequence"/>
</dbReference>
<evidence type="ECO:0000313" key="3">
    <source>
        <dbReference type="Proteomes" id="UP000266841"/>
    </source>
</evidence>
<keyword evidence="1" id="KW-0732">Signal</keyword>
<feature type="signal peptide" evidence="1">
    <location>
        <begin position="1"/>
        <end position="19"/>
    </location>
</feature>
<dbReference type="Gene3D" id="3.40.525.10">
    <property type="entry name" value="CRAL-TRIO lipid binding domain"/>
    <property type="match status" value="1"/>
</dbReference>
<dbReference type="AlphaFoldDB" id="K0QZ84"/>
<feature type="chain" id="PRO_5003838732" description="CRAL-TRIO domain-containing protein" evidence="1">
    <location>
        <begin position="20"/>
        <end position="326"/>
    </location>
</feature>